<name>A0A5M8RHQ9_9BACI</name>
<evidence type="ECO:0000313" key="2">
    <source>
        <dbReference type="Proteomes" id="UP000324326"/>
    </source>
</evidence>
<comment type="caution">
    <text evidence="1">The sequence shown here is derived from an EMBL/GenBank/DDBJ whole genome shotgun (WGS) entry which is preliminary data.</text>
</comment>
<organism evidence="1 2">
    <name type="scientific">Bacillus swezeyi</name>
    <dbReference type="NCBI Taxonomy" id="1925020"/>
    <lineage>
        <taxon>Bacteria</taxon>
        <taxon>Bacillati</taxon>
        <taxon>Bacillota</taxon>
        <taxon>Bacilli</taxon>
        <taxon>Bacillales</taxon>
        <taxon>Bacillaceae</taxon>
        <taxon>Bacillus</taxon>
    </lineage>
</organism>
<dbReference type="RefSeq" id="WP_150149953.1">
    <property type="nucleotide sequence ID" value="NZ_QSND01000007.1"/>
</dbReference>
<sequence length="209" mass="24016">MSYLIFIDVVVIFVRLFQVYRIDAAIIVIIILKHNQTGVELCMTQQRANIEYERSEIESPETIPVKEEGTSKTASWDHIILSGRSGIHFVLYKVKLALFNERLDTNPHYATVSFELSYDGYEADSRNISRLKPPKLDFCFLNENKAKLWSFNQLNLGIGNSWYEIYASCGDDKELRSHEKGVNRDIFTNTAFAKPIVEGSGFVYFCEAH</sequence>
<reference evidence="1 2" key="1">
    <citation type="submission" date="2018-08" db="EMBL/GenBank/DDBJ databases">
        <title>Bacillus phenotypic plasticity.</title>
        <authorList>
            <person name="Hurtado E."/>
        </authorList>
    </citation>
    <scope>NUCLEOTIDE SEQUENCE [LARGE SCALE GENOMIC DNA]</scope>
    <source>
        <strain evidence="1 2">427</strain>
    </source>
</reference>
<dbReference type="AlphaFoldDB" id="A0A5M8RHQ9"/>
<protein>
    <submittedName>
        <fullName evidence="1">Uncharacterized protein</fullName>
    </submittedName>
</protein>
<gene>
    <name evidence="1" type="ORF">DX927_22985</name>
</gene>
<dbReference type="Proteomes" id="UP000324326">
    <property type="component" value="Unassembled WGS sequence"/>
</dbReference>
<accession>A0A5M8RHQ9</accession>
<proteinExistence type="predicted"/>
<dbReference type="EMBL" id="QSND01000007">
    <property type="protein sequence ID" value="KAA6446920.1"/>
    <property type="molecule type" value="Genomic_DNA"/>
</dbReference>
<evidence type="ECO:0000313" key="1">
    <source>
        <dbReference type="EMBL" id="KAA6446920.1"/>
    </source>
</evidence>